<evidence type="ECO:0000256" key="2">
    <source>
        <dbReference type="SAM" id="MobiDB-lite"/>
    </source>
</evidence>
<feature type="compositionally biased region" description="Polar residues" evidence="2">
    <location>
        <begin position="126"/>
        <end position="145"/>
    </location>
</feature>
<dbReference type="RefSeq" id="WP_305906843.1">
    <property type="nucleotide sequence ID" value="NZ_CP157743.1"/>
</dbReference>
<evidence type="ECO:0000256" key="3">
    <source>
        <dbReference type="SAM" id="SignalP"/>
    </source>
</evidence>
<sequence>MNRKLFLIVVSLLLGAVNPVYADKTLAHSKSLGMRFIAEGDPWCAATVKIRVQAEDAGQFAMPDYGLTIQKLGQVLMKQCSAMNGLSITGLEGSRVIWTGKASKAKGWIAQKTPLLEPLGVTNEAVSSNEQAGQLQNQENQMSSATEDERSAENFESVAADVMEIAGWRPGGFVDISSNADKMTELTSSETGCNIFTFYEVNPQFHPTASLKGDFTCKNGYVQSTDLIRQVHASLFYQGQKRPFIKLVGYWYDGYNIDRGNPKQIVRRYSVNSKNLWNKSNAVNKLLVWIGEDRELRAHYFVTYNYHDRSHQWNMVRGDRQPIIVLTDNEQLKQNPRETRLAESLARTYTEFVGSGSFNVLKFVVADKLQKAPLNAYHLALKDANPDPSLYAAGQAVKRRGIPWTIQVTTDFIAKREAYVEAEKKRAEMQRQRELARVEADKQRAELERQRQAALHQKHMESLQNQYKLLAKASGYDRMRFYATLRLNPKQLESAKIDFKSYRNYTVNPFSRSVQFTHPAMYLNRLNDGEVNVGIPIYMLVKADDGDIVKPYPMAIDYNDASAEIDGWMLIQAAPEFTFKFDDEGRPIFSITIQEAVECKSDKCLEDMDSAEIMKTWYNDDDLKFAMADEH</sequence>
<dbReference type="KEGG" id="mech:Q9L42_018870"/>
<feature type="coiled-coil region" evidence="1">
    <location>
        <begin position="419"/>
        <end position="457"/>
    </location>
</feature>
<reference evidence="4 5" key="1">
    <citation type="journal article" date="2024" name="Microbiology">
        <title>Methylomarinum rosea sp. nov., a novel halophilic methanotrophic bacterium from the hypersaline Lake Elton.</title>
        <authorList>
            <person name="Suleimanov R.Z."/>
            <person name="Oshkin I.Y."/>
            <person name="Danilova O.V."/>
            <person name="Suzina N.E."/>
            <person name="Dedysh S.N."/>
        </authorList>
    </citation>
    <scope>NUCLEOTIDE SEQUENCE [LARGE SCALE GENOMIC DNA]</scope>
    <source>
        <strain evidence="4 5">Ch1-1</strain>
    </source>
</reference>
<evidence type="ECO:0000313" key="5">
    <source>
        <dbReference type="Proteomes" id="UP001225378"/>
    </source>
</evidence>
<gene>
    <name evidence="4" type="ORF">Q9L42_018870</name>
</gene>
<feature type="region of interest" description="Disordered" evidence="2">
    <location>
        <begin position="126"/>
        <end position="151"/>
    </location>
</feature>
<evidence type="ECO:0000313" key="4">
    <source>
        <dbReference type="EMBL" id="XBS20386.1"/>
    </source>
</evidence>
<feature type="chain" id="PRO_5043739352" evidence="3">
    <location>
        <begin position="23"/>
        <end position="631"/>
    </location>
</feature>
<dbReference type="Proteomes" id="UP001225378">
    <property type="component" value="Chromosome"/>
</dbReference>
<organism evidence="4 5">
    <name type="scientific">Methylomarinum roseum</name>
    <dbReference type="NCBI Taxonomy" id="3067653"/>
    <lineage>
        <taxon>Bacteria</taxon>
        <taxon>Pseudomonadati</taxon>
        <taxon>Pseudomonadota</taxon>
        <taxon>Gammaproteobacteria</taxon>
        <taxon>Methylococcales</taxon>
        <taxon>Methylococcaceae</taxon>
        <taxon>Methylomarinum</taxon>
    </lineage>
</organism>
<dbReference type="EMBL" id="CP157743">
    <property type="protein sequence ID" value="XBS20386.1"/>
    <property type="molecule type" value="Genomic_DNA"/>
</dbReference>
<proteinExistence type="predicted"/>
<dbReference type="AlphaFoldDB" id="A0AAU7NTQ3"/>
<name>A0AAU7NTQ3_9GAMM</name>
<protein>
    <submittedName>
        <fullName evidence="4">Uncharacterized protein</fullName>
    </submittedName>
</protein>
<keyword evidence="3" id="KW-0732">Signal</keyword>
<keyword evidence="5" id="KW-1185">Reference proteome</keyword>
<keyword evidence="1" id="KW-0175">Coiled coil</keyword>
<feature type="signal peptide" evidence="3">
    <location>
        <begin position="1"/>
        <end position="22"/>
    </location>
</feature>
<evidence type="ECO:0000256" key="1">
    <source>
        <dbReference type="SAM" id="Coils"/>
    </source>
</evidence>
<accession>A0AAU7NTQ3</accession>